<dbReference type="GeneID" id="54970057"/>
<proteinExistence type="predicted"/>
<name>G2ZII1_9CAUD</name>
<evidence type="ECO:0000313" key="2">
    <source>
        <dbReference type="Proteomes" id="UP000008529"/>
    </source>
</evidence>
<organism evidence="1 2">
    <name type="scientific">Staphylococcus phage ISP</name>
    <dbReference type="NCBI Taxonomy" id="1028375"/>
    <lineage>
        <taxon>Viruses</taxon>
        <taxon>Duplodnaviria</taxon>
        <taxon>Heunggongvirae</taxon>
        <taxon>Uroviricota</taxon>
        <taxon>Caudoviricetes</taxon>
        <taxon>Herelleviridae</taxon>
        <taxon>Twortvirinae</taxon>
        <taxon>Kayvirus</taxon>
        <taxon>Kayvirus G1</taxon>
    </lineage>
</organism>
<evidence type="ECO:0000313" key="1">
    <source>
        <dbReference type="EMBL" id="CCA65818.1"/>
    </source>
</evidence>
<dbReference type="RefSeq" id="YP_009780149.1">
    <property type="nucleotide sequence ID" value="NC_047720.1"/>
</dbReference>
<dbReference type="Proteomes" id="UP000008529">
    <property type="component" value="Segment"/>
</dbReference>
<sequence>MTTLIVVIFIAIIYYLWNSD</sequence>
<protein>
    <recommendedName>
        <fullName evidence="3">PufA</fullName>
    </recommendedName>
</protein>
<evidence type="ECO:0008006" key="3">
    <source>
        <dbReference type="Google" id="ProtNLM"/>
    </source>
</evidence>
<dbReference type="KEGG" id="vg:54970057"/>
<accession>G2ZII1</accession>
<reference evidence="2" key="1">
    <citation type="journal article" date="2011" name="PLoS ONE">
        <title>Microbiological and molecular assessment of bacteriophage ISP for the control of Staphylococcus aureus.</title>
        <authorList>
            <person name="Vandersteegen K."/>
            <person name="Mattheus W."/>
            <person name="Ceyssens P.J."/>
            <person name="Bilocq F."/>
            <person name="De Vos D."/>
            <person name="Pirnay J.P."/>
            <person name="Noben J.P."/>
            <person name="Merabishvili M."/>
            <person name="Lipinska U."/>
            <person name="Hermans K."/>
            <person name="Lavigne R."/>
        </authorList>
    </citation>
    <scope>NUCLEOTIDE SEQUENCE [LARGE SCALE GENOMIC DNA]</scope>
</reference>
<dbReference type="EMBL" id="FR852584">
    <property type="protein sequence ID" value="CCA65818.1"/>
    <property type="molecule type" value="Genomic_DNA"/>
</dbReference>